<dbReference type="Proteomes" id="UP000192738">
    <property type="component" value="Unassembled WGS sequence"/>
</dbReference>
<dbReference type="Pfam" id="PF00512">
    <property type="entry name" value="HisKA"/>
    <property type="match status" value="1"/>
</dbReference>
<keyword evidence="8" id="KW-0812">Transmembrane</keyword>
<comment type="subcellular location">
    <subcellularLocation>
        <location evidence="2">Membrane</location>
    </subcellularLocation>
</comment>
<dbReference type="SMART" id="SM00304">
    <property type="entry name" value="HAMP"/>
    <property type="match status" value="1"/>
</dbReference>
<feature type="transmembrane region" description="Helical" evidence="8">
    <location>
        <begin position="5"/>
        <end position="27"/>
    </location>
</feature>
<dbReference type="PANTHER" id="PTHR43711:SF1">
    <property type="entry name" value="HISTIDINE KINASE 1"/>
    <property type="match status" value="1"/>
</dbReference>
<dbReference type="GO" id="GO:0000155">
    <property type="term" value="F:phosphorelay sensor kinase activity"/>
    <property type="evidence" value="ECO:0007669"/>
    <property type="project" value="InterPro"/>
</dbReference>
<evidence type="ECO:0000256" key="5">
    <source>
        <dbReference type="ARBA" id="ARBA00022679"/>
    </source>
</evidence>
<dbReference type="STRING" id="112901.SAMN04488500_1038"/>
<dbReference type="InterPro" id="IPR004358">
    <property type="entry name" value="Sig_transdc_His_kin-like_C"/>
</dbReference>
<evidence type="ECO:0000313" key="12">
    <source>
        <dbReference type="Proteomes" id="UP000192738"/>
    </source>
</evidence>
<protein>
    <recommendedName>
        <fullName evidence="3">histidine kinase</fullName>
        <ecNumber evidence="3">2.7.13.3</ecNumber>
    </recommendedName>
</protein>
<dbReference type="InterPro" id="IPR003661">
    <property type="entry name" value="HisK_dim/P_dom"/>
</dbReference>
<dbReference type="PROSITE" id="PS50109">
    <property type="entry name" value="HIS_KIN"/>
    <property type="match status" value="1"/>
</dbReference>
<dbReference type="InterPro" id="IPR050736">
    <property type="entry name" value="Sensor_HK_Regulatory"/>
</dbReference>
<dbReference type="InterPro" id="IPR003594">
    <property type="entry name" value="HATPase_dom"/>
</dbReference>
<keyword evidence="4" id="KW-0597">Phosphoprotein</keyword>
<dbReference type="InterPro" id="IPR036890">
    <property type="entry name" value="HATPase_C_sf"/>
</dbReference>
<feature type="domain" description="HAMP" evidence="10">
    <location>
        <begin position="100"/>
        <end position="152"/>
    </location>
</feature>
<dbReference type="PROSITE" id="PS50885">
    <property type="entry name" value="HAMP"/>
    <property type="match status" value="1"/>
</dbReference>
<dbReference type="CDD" id="cd00075">
    <property type="entry name" value="HATPase"/>
    <property type="match status" value="1"/>
</dbReference>
<dbReference type="InterPro" id="IPR005467">
    <property type="entry name" value="His_kinase_dom"/>
</dbReference>
<feature type="transmembrane region" description="Helical" evidence="8">
    <location>
        <begin position="80"/>
        <end position="99"/>
    </location>
</feature>
<dbReference type="AlphaFoldDB" id="A0A1W1Z5D5"/>
<feature type="domain" description="Histidine kinase" evidence="9">
    <location>
        <begin position="160"/>
        <end position="379"/>
    </location>
</feature>
<accession>A0A1W1Z5D5</accession>
<dbReference type="Gene3D" id="6.10.340.10">
    <property type="match status" value="1"/>
</dbReference>
<name>A0A1W1Z5D5_9FIRM</name>
<keyword evidence="5" id="KW-0808">Transferase</keyword>
<keyword evidence="6 11" id="KW-0418">Kinase</keyword>
<dbReference type="PRINTS" id="PR00344">
    <property type="entry name" value="BCTRLSENSOR"/>
</dbReference>
<evidence type="ECO:0000313" key="11">
    <source>
        <dbReference type="EMBL" id="SMC43639.1"/>
    </source>
</evidence>
<dbReference type="OrthoDB" id="335833at2"/>
<evidence type="ECO:0000256" key="4">
    <source>
        <dbReference type="ARBA" id="ARBA00022553"/>
    </source>
</evidence>
<keyword evidence="8" id="KW-0472">Membrane</keyword>
<dbReference type="Gene3D" id="3.30.565.10">
    <property type="entry name" value="Histidine kinase-like ATPase, C-terminal domain"/>
    <property type="match status" value="1"/>
</dbReference>
<organism evidence="11 12">
    <name type="scientific">Sporomusa malonica</name>
    <dbReference type="NCBI Taxonomy" id="112901"/>
    <lineage>
        <taxon>Bacteria</taxon>
        <taxon>Bacillati</taxon>
        <taxon>Bacillota</taxon>
        <taxon>Negativicutes</taxon>
        <taxon>Selenomonadales</taxon>
        <taxon>Sporomusaceae</taxon>
        <taxon>Sporomusa</taxon>
    </lineage>
</organism>
<keyword evidence="8" id="KW-1133">Transmembrane helix</keyword>
<dbReference type="Pfam" id="PF02518">
    <property type="entry name" value="HATPase_c"/>
    <property type="match status" value="1"/>
</dbReference>
<evidence type="ECO:0000256" key="2">
    <source>
        <dbReference type="ARBA" id="ARBA00004370"/>
    </source>
</evidence>
<reference evidence="11 12" key="1">
    <citation type="submission" date="2017-04" db="EMBL/GenBank/DDBJ databases">
        <authorList>
            <person name="Afonso C.L."/>
            <person name="Miller P.J."/>
            <person name="Scott M.A."/>
            <person name="Spackman E."/>
            <person name="Goraichik I."/>
            <person name="Dimitrov K.M."/>
            <person name="Suarez D.L."/>
            <person name="Swayne D.E."/>
        </authorList>
    </citation>
    <scope>NUCLEOTIDE SEQUENCE [LARGE SCALE GENOMIC DNA]</scope>
    <source>
        <strain evidence="11 12">DSM 5090</strain>
    </source>
</reference>
<dbReference type="CDD" id="cd06225">
    <property type="entry name" value="HAMP"/>
    <property type="match status" value="1"/>
</dbReference>
<dbReference type="InterPro" id="IPR036097">
    <property type="entry name" value="HisK_dim/P_sf"/>
</dbReference>
<dbReference type="GO" id="GO:0016020">
    <property type="term" value="C:membrane"/>
    <property type="evidence" value="ECO:0007669"/>
    <property type="project" value="UniProtKB-SubCell"/>
</dbReference>
<keyword evidence="12" id="KW-1185">Reference proteome</keyword>
<comment type="catalytic activity">
    <reaction evidence="1">
        <text>ATP + protein L-histidine = ADP + protein N-phospho-L-histidine.</text>
        <dbReference type="EC" id="2.7.13.3"/>
    </reaction>
</comment>
<dbReference type="SUPFAM" id="SSF47384">
    <property type="entry name" value="Homodimeric domain of signal transducing histidine kinase"/>
    <property type="match status" value="1"/>
</dbReference>
<dbReference type="RefSeq" id="WP_084574370.1">
    <property type="nucleotide sequence ID" value="NZ_CP155572.1"/>
</dbReference>
<dbReference type="EMBL" id="FWXI01000003">
    <property type="protein sequence ID" value="SMC43639.1"/>
    <property type="molecule type" value="Genomic_DNA"/>
</dbReference>
<evidence type="ECO:0000259" key="9">
    <source>
        <dbReference type="PROSITE" id="PS50109"/>
    </source>
</evidence>
<dbReference type="SUPFAM" id="SSF158472">
    <property type="entry name" value="HAMP domain-like"/>
    <property type="match status" value="1"/>
</dbReference>
<keyword evidence="7" id="KW-0902">Two-component regulatory system</keyword>
<sequence length="404" mass="44614">MNSIIYRITGLMFLAVAITVVLLIYLANSQMTDLFQEYVTVQQMEMHRSMMTHMSPGGHGQAVMMGASEQNFLTSVHQSLIWVGVALLVTGLAASYALARSITIPLRKVSAAALEIERGNFAQKVPVTSKDEVGSLALIFNSMAETLDNNNKLRQQFLANIAHELRTPLAVIQGHLEGMIDGIIEPNQKQLTSLHEEAVRLSRLIKDLKDLSLAEVRQLSLEVKAVAANQTIERALYMLKPLADEKEIIIKQNLAQELPPITADGDRICQIFYNLITNAIRYTPTGGQVTVSTKLTKIEEQDWIKVTVADNGPGINTADLPYIFDHFYRGDKSRDRKSGGTGLGLAIVKQLTEIHGGKVQVESTIGKGSSFYVMLPAKVHEKAIISSSVLHNDRVLYTYQDKAN</sequence>
<evidence type="ECO:0000256" key="3">
    <source>
        <dbReference type="ARBA" id="ARBA00012438"/>
    </source>
</evidence>
<dbReference type="PANTHER" id="PTHR43711">
    <property type="entry name" value="TWO-COMPONENT HISTIDINE KINASE"/>
    <property type="match status" value="1"/>
</dbReference>
<dbReference type="EC" id="2.7.13.3" evidence="3"/>
<dbReference type="SMART" id="SM00388">
    <property type="entry name" value="HisKA"/>
    <property type="match status" value="1"/>
</dbReference>
<dbReference type="CDD" id="cd00082">
    <property type="entry name" value="HisKA"/>
    <property type="match status" value="1"/>
</dbReference>
<proteinExistence type="predicted"/>
<evidence type="ECO:0000256" key="1">
    <source>
        <dbReference type="ARBA" id="ARBA00000085"/>
    </source>
</evidence>
<gene>
    <name evidence="11" type="ORF">SAMN04488500_1038</name>
</gene>
<dbReference type="Gene3D" id="1.10.287.130">
    <property type="match status" value="1"/>
</dbReference>
<evidence type="ECO:0000256" key="6">
    <source>
        <dbReference type="ARBA" id="ARBA00022777"/>
    </source>
</evidence>
<evidence type="ECO:0000256" key="8">
    <source>
        <dbReference type="SAM" id="Phobius"/>
    </source>
</evidence>
<dbReference type="Pfam" id="PF00672">
    <property type="entry name" value="HAMP"/>
    <property type="match status" value="1"/>
</dbReference>
<dbReference type="SMART" id="SM00387">
    <property type="entry name" value="HATPase_c"/>
    <property type="match status" value="1"/>
</dbReference>
<evidence type="ECO:0000259" key="10">
    <source>
        <dbReference type="PROSITE" id="PS50885"/>
    </source>
</evidence>
<dbReference type="FunFam" id="3.30.565.10:FF:000006">
    <property type="entry name" value="Sensor histidine kinase WalK"/>
    <property type="match status" value="1"/>
</dbReference>
<dbReference type="InterPro" id="IPR003660">
    <property type="entry name" value="HAMP_dom"/>
</dbReference>
<evidence type="ECO:0000256" key="7">
    <source>
        <dbReference type="ARBA" id="ARBA00023012"/>
    </source>
</evidence>
<dbReference type="SUPFAM" id="SSF55874">
    <property type="entry name" value="ATPase domain of HSP90 chaperone/DNA topoisomerase II/histidine kinase"/>
    <property type="match status" value="1"/>
</dbReference>